<name>A0A951QCN6_9CYAN</name>
<dbReference type="PROSITE" id="PS50042">
    <property type="entry name" value="CNMP_BINDING_3"/>
    <property type="match status" value="2"/>
</dbReference>
<reference evidence="2" key="1">
    <citation type="submission" date="2021-05" db="EMBL/GenBank/DDBJ databases">
        <authorList>
            <person name="Pietrasiak N."/>
            <person name="Ward R."/>
            <person name="Stajich J.E."/>
            <person name="Kurbessoian T."/>
        </authorList>
    </citation>
    <scope>NUCLEOTIDE SEQUENCE</scope>
    <source>
        <strain evidence="2">UHER 2000/2452</strain>
    </source>
</reference>
<dbReference type="InterPro" id="IPR000595">
    <property type="entry name" value="cNMP-bd_dom"/>
</dbReference>
<accession>A0A951QCN6</accession>
<evidence type="ECO:0000259" key="1">
    <source>
        <dbReference type="PROSITE" id="PS50042"/>
    </source>
</evidence>
<dbReference type="Pfam" id="PF00027">
    <property type="entry name" value="cNMP_binding"/>
    <property type="match status" value="2"/>
</dbReference>
<evidence type="ECO:0000313" key="2">
    <source>
        <dbReference type="EMBL" id="MBW4660010.1"/>
    </source>
</evidence>
<gene>
    <name evidence="2" type="ORF">KME15_15150</name>
</gene>
<feature type="domain" description="Cyclic nucleotide-binding" evidence="1">
    <location>
        <begin position="5"/>
        <end position="105"/>
    </location>
</feature>
<feature type="domain" description="Cyclic nucleotide-binding" evidence="1">
    <location>
        <begin position="159"/>
        <end position="266"/>
    </location>
</feature>
<dbReference type="AlphaFoldDB" id="A0A951QCN6"/>
<protein>
    <submittedName>
        <fullName evidence="2">Cyclic nucleotide-binding domain-containing protein</fullName>
    </submittedName>
</protein>
<dbReference type="InterPro" id="IPR018490">
    <property type="entry name" value="cNMP-bd_dom_sf"/>
</dbReference>
<dbReference type="EMBL" id="JAHHHD010000016">
    <property type="protein sequence ID" value="MBW4660010.1"/>
    <property type="molecule type" value="Genomic_DNA"/>
</dbReference>
<comment type="caution">
    <text evidence="2">The sequence shown here is derived from an EMBL/GenBank/DDBJ whole genome shotgun (WGS) entry which is preliminary data.</text>
</comment>
<reference evidence="2" key="2">
    <citation type="journal article" date="2022" name="Microbiol. Resour. Announc.">
        <title>Metagenome Sequencing to Explore Phylogenomics of Terrestrial Cyanobacteria.</title>
        <authorList>
            <person name="Ward R.D."/>
            <person name="Stajich J.E."/>
            <person name="Johansen J.R."/>
            <person name="Huntemann M."/>
            <person name="Clum A."/>
            <person name="Foster B."/>
            <person name="Foster B."/>
            <person name="Roux S."/>
            <person name="Palaniappan K."/>
            <person name="Varghese N."/>
            <person name="Mukherjee S."/>
            <person name="Reddy T.B.K."/>
            <person name="Daum C."/>
            <person name="Copeland A."/>
            <person name="Chen I.A."/>
            <person name="Ivanova N.N."/>
            <person name="Kyrpides N.C."/>
            <person name="Shapiro N."/>
            <person name="Eloe-Fadrosh E.A."/>
            <person name="Pietrasiak N."/>
        </authorList>
    </citation>
    <scope>NUCLEOTIDE SEQUENCE</scope>
    <source>
        <strain evidence="2">UHER 2000/2452</strain>
    </source>
</reference>
<proteinExistence type="predicted"/>
<dbReference type="SMART" id="SM00100">
    <property type="entry name" value="cNMP"/>
    <property type="match status" value="2"/>
</dbReference>
<evidence type="ECO:0000313" key="3">
    <source>
        <dbReference type="Proteomes" id="UP000757435"/>
    </source>
</evidence>
<dbReference type="Gene3D" id="2.60.120.10">
    <property type="entry name" value="Jelly Rolls"/>
    <property type="match status" value="2"/>
</dbReference>
<dbReference type="CDD" id="cd00038">
    <property type="entry name" value="CAP_ED"/>
    <property type="match status" value="2"/>
</dbReference>
<sequence length="352" mass="39249">MTEIILRELSSSDIDWMVSVGSKLEVTAGDRLLQACENLNALYLILEGEFALNSLQSEHSPPSTLPQVFYTSGDVIGAFLLPSDQLLPFAVTALEDSWVLAIDKQLLADKLHQDAGFGARFYRAIAMLLSSKQWQITARLPKESMLQSHLEMTKSMLSVFGSLHDSDMCWMTSAGRVKRLKKDEVYIREGQPLEALDIILQGSLSMFIYQGKRNSLSLAFNTSQNTQPRKIAEALSGEILGVTAFLDMTPNLYMLKASQETLVLSIPISALMPRLQQDIGLASRFYRALASLTAERLFQIIDQLQKSTRYEPGCSLCDSQAYTGELDIADLQQLSIARARFNWMLHQLGVKA</sequence>
<dbReference type="SUPFAM" id="SSF51206">
    <property type="entry name" value="cAMP-binding domain-like"/>
    <property type="match status" value="2"/>
</dbReference>
<organism evidence="2 3">
    <name type="scientific">Drouetiella hepatica Uher 2000/2452</name>
    <dbReference type="NCBI Taxonomy" id="904376"/>
    <lineage>
        <taxon>Bacteria</taxon>
        <taxon>Bacillati</taxon>
        <taxon>Cyanobacteriota</taxon>
        <taxon>Cyanophyceae</taxon>
        <taxon>Oculatellales</taxon>
        <taxon>Oculatellaceae</taxon>
        <taxon>Drouetiella</taxon>
    </lineage>
</organism>
<dbReference type="InterPro" id="IPR014710">
    <property type="entry name" value="RmlC-like_jellyroll"/>
</dbReference>
<dbReference type="Proteomes" id="UP000757435">
    <property type="component" value="Unassembled WGS sequence"/>
</dbReference>